<dbReference type="GO" id="GO:0004806">
    <property type="term" value="F:triacylglycerol lipase activity"/>
    <property type="evidence" value="ECO:0007669"/>
    <property type="project" value="TreeGrafter"/>
</dbReference>
<protein>
    <submittedName>
        <fullName evidence="3">Alpha/beta hydrolase fold protein</fullName>
    </submittedName>
</protein>
<dbReference type="InterPro" id="IPR029058">
    <property type="entry name" value="AB_hydrolase_fold"/>
</dbReference>
<dbReference type="GO" id="GO:0046503">
    <property type="term" value="P:glycerolipid catabolic process"/>
    <property type="evidence" value="ECO:0007669"/>
    <property type="project" value="TreeGrafter"/>
</dbReference>
<proteinExistence type="predicted"/>
<dbReference type="PANTHER" id="PTHR43433">
    <property type="entry name" value="HYDROLASE, ALPHA/BETA FOLD FAMILY PROTEIN"/>
    <property type="match status" value="1"/>
</dbReference>
<evidence type="ECO:0000256" key="1">
    <source>
        <dbReference type="SAM" id="MobiDB-lite"/>
    </source>
</evidence>
<dbReference type="Pfam" id="PF00561">
    <property type="entry name" value="Abhydrolase_1"/>
    <property type="match status" value="1"/>
</dbReference>
<dbReference type="eggNOG" id="COG2267">
    <property type="taxonomic scope" value="Bacteria"/>
</dbReference>
<sequence length="330" mass="35260">MSRVGGGAPPGQQADPGQVGGEAMARANGIDICYQTLGDRGSSAILLIMGLGMQLIAWPDAFCESLVGSGFRVIRFDNRDVGHSTHIDWRQRPRLLPSIARGVLGLPVRSPYRLSDMADDAIGLLDALQVARTHLVGVSMGGMIAQCMAARYPDRLLSLTSIMSSSGNWRVACGKPAVLRQLLRRPARPDDPSSQLDHLMRVFGVIGSPGFPSDQADLREQLARAIRRANYAAGHYQQLLAIIAAGDRRRELAKIRTPTLVIHGADDPLVPVAAGYDTAKHIAGARLAIIRGMGHDLPPAVQKLLLQAVVSHCRDAEASAASGLGPRRST</sequence>
<accession>C7RTU4</accession>
<keyword evidence="3" id="KW-0378">Hydrolase</keyword>
<dbReference type="Gene3D" id="3.40.50.1820">
    <property type="entry name" value="alpha/beta hydrolase"/>
    <property type="match status" value="1"/>
</dbReference>
<dbReference type="InterPro" id="IPR050471">
    <property type="entry name" value="AB_hydrolase"/>
</dbReference>
<evidence type="ECO:0000259" key="2">
    <source>
        <dbReference type="Pfam" id="PF00561"/>
    </source>
</evidence>
<reference evidence="3" key="2">
    <citation type="submission" date="2009-09" db="EMBL/GenBank/DDBJ databases">
        <title>Complete sequence of chromosome of Candidatus Accumulibacter phosphatis clade IIA str. UW-1.</title>
        <authorList>
            <consortium name="US DOE Joint Genome Institute"/>
            <person name="Martin H.G."/>
            <person name="Ivanova N."/>
            <person name="Kunin V."/>
            <person name="Warnecke F."/>
            <person name="Barry K."/>
            <person name="He S."/>
            <person name="Salamov A."/>
            <person name="Szeto E."/>
            <person name="Dalin E."/>
            <person name="Pangilinan J.L."/>
            <person name="Lapidus A."/>
            <person name="Lowry S."/>
            <person name="Kyrpides N.C."/>
            <person name="McMahon K.D."/>
            <person name="Hugenholtz P."/>
        </authorList>
    </citation>
    <scope>NUCLEOTIDE SEQUENCE [LARGE SCALE GENOMIC DNA]</scope>
    <source>
        <strain evidence="3">UW-1</strain>
    </source>
</reference>
<feature type="domain" description="AB hydrolase-1" evidence="2">
    <location>
        <begin position="44"/>
        <end position="296"/>
    </location>
</feature>
<dbReference type="STRING" id="522306.CAP2UW1_1606"/>
<evidence type="ECO:0000313" key="3">
    <source>
        <dbReference type="EMBL" id="ACV34920.1"/>
    </source>
</evidence>
<gene>
    <name evidence="3" type="ordered locus">CAP2UW1_1606</name>
</gene>
<dbReference type="SUPFAM" id="SSF53474">
    <property type="entry name" value="alpha/beta-Hydrolases"/>
    <property type="match status" value="1"/>
</dbReference>
<dbReference type="PANTHER" id="PTHR43433:SF5">
    <property type="entry name" value="AB HYDROLASE-1 DOMAIN-CONTAINING PROTEIN"/>
    <property type="match status" value="1"/>
</dbReference>
<dbReference type="InterPro" id="IPR000073">
    <property type="entry name" value="AB_hydrolase_1"/>
</dbReference>
<dbReference type="ESTHER" id="accpu-c7rtu4">
    <property type="family name" value="Aclacinomycin-methylesterase_RdmC"/>
</dbReference>
<dbReference type="HOGENOM" id="CLU_020336_0_1_4"/>
<dbReference type="EMBL" id="CP001715">
    <property type="protein sequence ID" value="ACV34920.1"/>
    <property type="molecule type" value="Genomic_DNA"/>
</dbReference>
<organism evidence="3">
    <name type="scientific">Accumulibacter regalis</name>
    <dbReference type="NCBI Taxonomy" id="522306"/>
    <lineage>
        <taxon>Bacteria</taxon>
        <taxon>Pseudomonadati</taxon>
        <taxon>Pseudomonadota</taxon>
        <taxon>Betaproteobacteria</taxon>
        <taxon>Candidatus Accumulibacter</taxon>
    </lineage>
</organism>
<name>C7RTU4_ACCRE</name>
<reference evidence="3" key="1">
    <citation type="submission" date="2009-08" db="EMBL/GenBank/DDBJ databases">
        <authorList>
            <consortium name="US DOE Joint Genome Institute"/>
            <person name="Lucas S."/>
            <person name="Copeland A."/>
            <person name="Lapidus A."/>
            <person name="Glavina del Rio T."/>
            <person name="Dalin E."/>
            <person name="Tice H."/>
            <person name="Bruce D."/>
            <person name="Barry K."/>
            <person name="Pitluck S."/>
            <person name="Lowry S."/>
            <person name="Larimer F."/>
            <person name="Land M."/>
            <person name="Hauser L."/>
            <person name="Kyrpides N."/>
            <person name="Ivanova N."/>
            <person name="McMahon K.D."/>
            <person name="Hugenholtz P."/>
        </authorList>
    </citation>
    <scope>NUCLEOTIDE SEQUENCE</scope>
    <source>
        <strain evidence="3">UW-1</strain>
    </source>
</reference>
<dbReference type="AlphaFoldDB" id="C7RTU4"/>
<dbReference type="KEGG" id="app:CAP2UW1_1606"/>
<feature type="region of interest" description="Disordered" evidence="1">
    <location>
        <begin position="1"/>
        <end position="21"/>
    </location>
</feature>